<keyword evidence="1" id="KW-0479">Metal-binding</keyword>
<evidence type="ECO:0000259" key="6">
    <source>
        <dbReference type="PROSITE" id="PS50115"/>
    </source>
</evidence>
<feature type="region of interest" description="Disordered" evidence="5">
    <location>
        <begin position="224"/>
        <end position="247"/>
    </location>
</feature>
<reference evidence="7 8" key="1">
    <citation type="journal article" date="2013" name="Front. Plant Sci.">
        <title>The Reference Genome of the Halophytic Plant Eutrema salsugineum.</title>
        <authorList>
            <person name="Yang R."/>
            <person name="Jarvis D.E."/>
            <person name="Chen H."/>
            <person name="Beilstein M.A."/>
            <person name="Grimwood J."/>
            <person name="Jenkins J."/>
            <person name="Shu S."/>
            <person name="Prochnik S."/>
            <person name="Xin M."/>
            <person name="Ma C."/>
            <person name="Schmutz J."/>
            <person name="Wing R.A."/>
            <person name="Mitchell-Olds T."/>
            <person name="Schumaker K.S."/>
            <person name="Wang X."/>
        </authorList>
    </citation>
    <scope>NUCLEOTIDE SEQUENCE [LARGE SCALE GENOMIC DNA]</scope>
</reference>
<dbReference type="InterPro" id="IPR038508">
    <property type="entry name" value="ArfGAP_dom_sf"/>
</dbReference>
<evidence type="ECO:0000256" key="4">
    <source>
        <dbReference type="PROSITE-ProRule" id="PRU00288"/>
    </source>
</evidence>
<feature type="domain" description="Arf-GAP" evidence="6">
    <location>
        <begin position="12"/>
        <end position="131"/>
    </location>
</feature>
<feature type="compositionally biased region" description="Basic and acidic residues" evidence="5">
    <location>
        <begin position="224"/>
        <end position="234"/>
    </location>
</feature>
<feature type="region of interest" description="Disordered" evidence="5">
    <location>
        <begin position="407"/>
        <end position="430"/>
    </location>
</feature>
<keyword evidence="2 4" id="KW-0863">Zinc-finger</keyword>
<evidence type="ECO:0000256" key="2">
    <source>
        <dbReference type="ARBA" id="ARBA00022771"/>
    </source>
</evidence>
<dbReference type="CDD" id="cd08838">
    <property type="entry name" value="ArfGap_AGFG"/>
    <property type="match status" value="1"/>
</dbReference>
<name>V4LTF6_EUTSA</name>
<dbReference type="PROSITE" id="PS50115">
    <property type="entry name" value="ARFGAP"/>
    <property type="match status" value="1"/>
</dbReference>
<evidence type="ECO:0000313" key="8">
    <source>
        <dbReference type="Proteomes" id="UP000030689"/>
    </source>
</evidence>
<feature type="region of interest" description="Disordered" evidence="5">
    <location>
        <begin position="182"/>
        <end position="208"/>
    </location>
</feature>
<dbReference type="InterPro" id="IPR044820">
    <property type="entry name" value="AGD14-like"/>
</dbReference>
<dbReference type="OMA" id="PAVTEDY"/>
<accession>V4LTF6</accession>
<dbReference type="GO" id="GO:0008270">
    <property type="term" value="F:zinc ion binding"/>
    <property type="evidence" value="ECO:0007669"/>
    <property type="project" value="UniProtKB-KW"/>
</dbReference>
<dbReference type="PRINTS" id="PR00405">
    <property type="entry name" value="REVINTRACTNG"/>
</dbReference>
<dbReference type="EMBL" id="KI517384">
    <property type="protein sequence ID" value="ESQ53900.1"/>
    <property type="molecule type" value="Genomic_DNA"/>
</dbReference>
<dbReference type="AlphaFoldDB" id="V4LTF6"/>
<dbReference type="PANTHER" id="PTHR46085">
    <property type="entry name" value="ARFGAP/RECO-RELATED"/>
    <property type="match status" value="1"/>
</dbReference>
<dbReference type="Proteomes" id="UP000030689">
    <property type="component" value="Unassembled WGS sequence"/>
</dbReference>
<evidence type="ECO:0000256" key="1">
    <source>
        <dbReference type="ARBA" id="ARBA00022723"/>
    </source>
</evidence>
<proteinExistence type="predicted"/>
<dbReference type="InterPro" id="IPR001164">
    <property type="entry name" value="ArfGAP_dom"/>
</dbReference>
<dbReference type="InterPro" id="IPR037278">
    <property type="entry name" value="ARFGAP/RecO"/>
</dbReference>
<dbReference type="KEGG" id="eus:EUTSA_v10024655mg"/>
<dbReference type="PANTHER" id="PTHR46085:SF16">
    <property type="entry name" value="ARFGAP_RECO-LIKE ZINC FINGER DOMAIN-CONTAINING PROTEIN"/>
    <property type="match status" value="1"/>
</dbReference>
<dbReference type="Pfam" id="PF01412">
    <property type="entry name" value="ArfGap"/>
    <property type="match status" value="1"/>
</dbReference>
<sequence>MGSRNKEDERTEKAIRSLLKLPENRRCINCNSLGPQYVCSTFWTFVCINCSGIHREFTHRVKSISMAKFTAEEVSALRAGGNERARQIYFKEWDSQRNAYPDGSNIFKLRDFIRSVYVDKRYNSESNDKSSQLKPAVTEDYRESKKASANLLGSRSFHSLDKSETERASAVGRSGNESLKFYFDDKKHKQQNVTHNNPKSRGLPKSPVRFEIVDDRFRDDGSVKRYDARRESRGSSKSLDLSNNKDTSSFPIVRHASELLDENAPHLHVRNVVKVEKKKNPVNNQTTASSDKMDNPVNLIDDVPVSETCDENITQTSNELPASQKTTEDPAPNSLEALLFGLSVPSIVSQTNNSVDNYTADNLETQAMPRTPDSVSYLVKSPTIAQAGSSGPEFPVAVDSLDTKDMATPSVDANNQVESSIEPKEKEPLGPSMKQANMDFSNSAHGVGSEHQDEKKSCVRTALPEDLFTGGFSFASPQVHVQHHGMGYGMQYYQYPVTTGAFTYTAKPSNPFDLSSDDTGPNQAPQFPSMAYVQGGGLPHVSAPSGFSDSSSPAADSVRLMASQSPFYTTASSPNSPYLASNISPGAYTAQQSHVNMSPSFRRQEMMNGLGTEGITYHQANNGYPSPNPNAYISRGNPFE</sequence>
<organism evidence="7 8">
    <name type="scientific">Eutrema salsugineum</name>
    <name type="common">Saltwater cress</name>
    <name type="synonym">Sisymbrium salsugineum</name>
    <dbReference type="NCBI Taxonomy" id="72664"/>
    <lineage>
        <taxon>Eukaryota</taxon>
        <taxon>Viridiplantae</taxon>
        <taxon>Streptophyta</taxon>
        <taxon>Embryophyta</taxon>
        <taxon>Tracheophyta</taxon>
        <taxon>Spermatophyta</taxon>
        <taxon>Magnoliopsida</taxon>
        <taxon>eudicotyledons</taxon>
        <taxon>Gunneridae</taxon>
        <taxon>Pentapetalae</taxon>
        <taxon>rosids</taxon>
        <taxon>malvids</taxon>
        <taxon>Brassicales</taxon>
        <taxon>Brassicaceae</taxon>
        <taxon>Eutremeae</taxon>
        <taxon>Eutrema</taxon>
    </lineage>
</organism>
<feature type="region of interest" description="Disordered" evidence="5">
    <location>
        <begin position="618"/>
        <end position="640"/>
    </location>
</feature>
<dbReference type="STRING" id="72664.V4LTF6"/>
<evidence type="ECO:0000313" key="7">
    <source>
        <dbReference type="EMBL" id="ESQ53900.1"/>
    </source>
</evidence>
<dbReference type="FunFam" id="1.10.220.150:FF:000005">
    <property type="entry name" value="Arf-GAP domain and FG repeat-containing protein 1"/>
    <property type="match status" value="1"/>
</dbReference>
<dbReference type="Gene3D" id="1.10.220.150">
    <property type="entry name" value="Arf GTPase activating protein"/>
    <property type="match status" value="1"/>
</dbReference>
<dbReference type="SUPFAM" id="SSF57863">
    <property type="entry name" value="ArfGap/RecO-like zinc finger"/>
    <property type="match status" value="1"/>
</dbReference>
<protein>
    <recommendedName>
        <fullName evidence="6">Arf-GAP domain-containing protein</fullName>
    </recommendedName>
</protein>
<feature type="compositionally biased region" description="Polar residues" evidence="5">
    <location>
        <begin position="618"/>
        <end position="631"/>
    </location>
</feature>
<dbReference type="SMART" id="SM00105">
    <property type="entry name" value="ArfGap"/>
    <property type="match status" value="1"/>
</dbReference>
<keyword evidence="3" id="KW-0862">Zinc</keyword>
<dbReference type="Gramene" id="ESQ53900">
    <property type="protein sequence ID" value="ESQ53900"/>
    <property type="gene ID" value="EUTSA_v10024655mg"/>
</dbReference>
<dbReference type="GO" id="GO:0005096">
    <property type="term" value="F:GTPase activator activity"/>
    <property type="evidence" value="ECO:0007669"/>
    <property type="project" value="InterPro"/>
</dbReference>
<feature type="compositionally biased region" description="Polar residues" evidence="5">
    <location>
        <begin position="235"/>
        <end position="247"/>
    </location>
</feature>
<dbReference type="eggNOG" id="KOG0702">
    <property type="taxonomic scope" value="Eukaryota"/>
</dbReference>
<evidence type="ECO:0000256" key="5">
    <source>
        <dbReference type="SAM" id="MobiDB-lite"/>
    </source>
</evidence>
<evidence type="ECO:0000256" key="3">
    <source>
        <dbReference type="ARBA" id="ARBA00022833"/>
    </source>
</evidence>
<keyword evidence="8" id="KW-1185">Reference proteome</keyword>
<gene>
    <name evidence="7" type="ORF">EUTSA_v10024655mg</name>
</gene>